<dbReference type="PROSITE" id="PS00455">
    <property type="entry name" value="AMP_BINDING"/>
    <property type="match status" value="1"/>
</dbReference>
<dbReference type="Gene3D" id="3.40.50.12780">
    <property type="entry name" value="N-terminal domain of ligase-like"/>
    <property type="match status" value="1"/>
</dbReference>
<dbReference type="GO" id="GO:0004467">
    <property type="term" value="F:long-chain fatty acid-CoA ligase activity"/>
    <property type="evidence" value="ECO:0007669"/>
    <property type="project" value="TreeGrafter"/>
</dbReference>
<gene>
    <name evidence="5" type="ORF">SAMN03080618_01862</name>
</gene>
<dbReference type="InterPro" id="IPR000873">
    <property type="entry name" value="AMP-dep_synth/lig_dom"/>
</dbReference>
<evidence type="ECO:0000256" key="2">
    <source>
        <dbReference type="ARBA" id="ARBA00022832"/>
    </source>
</evidence>
<dbReference type="STRING" id="1121003.SAMN03080618_01862"/>
<protein>
    <submittedName>
        <fullName evidence="5">Long-chain acyl-CoA synthetase</fullName>
    </submittedName>
</protein>
<evidence type="ECO:0000256" key="3">
    <source>
        <dbReference type="ARBA" id="ARBA00023098"/>
    </source>
</evidence>
<dbReference type="AlphaFoldDB" id="A0A1I3MS39"/>
<reference evidence="6" key="1">
    <citation type="submission" date="2016-10" db="EMBL/GenBank/DDBJ databases">
        <authorList>
            <person name="Varghese N."/>
            <person name="Submissions S."/>
        </authorList>
    </citation>
    <scope>NUCLEOTIDE SEQUENCE [LARGE SCALE GENOMIC DNA]</scope>
    <source>
        <strain evidence="6">DSM 21857</strain>
    </source>
</reference>
<evidence type="ECO:0000259" key="4">
    <source>
        <dbReference type="Pfam" id="PF00501"/>
    </source>
</evidence>
<sequence>MTIAEKIPPQQTLDGYSFNKDLAHGPYFFDGCDTLVKLFRQRCEELGAKVSHREKDYGIWLSYTWTDFYQHARLIGLGLMSLGLQRGEVVSILSEDNKEWIYTDLGVQSVGGISSGVYTTDSASQLKYLVNDSESRFLFVENDEQLDKYLSIRDEMPSLLKVIVYDRDGLHDFSDDKVLFLDDLYAAGREFLKENPTRFDEEIAASRPEDTAILVYTSGTTGPPKGAEITHGNIIASVIGSLLTLPVKPDDEQVCFLPLCHILERLITVFTPIGLKSTVNFAESPETVFDNVQEVSPHVFTAVPRVWEKIYSRIMIMASDATPLGKWAFARAQKAGMARVNALDAGRSVPLGTRLSYAFWDFFLLSNMRRMLGMDRLRRGTTGAAPISPDLLRWYRSVGITVLEGYGMTESSGVISVNMLTAQKTGTVGLIVPGGEARIAADGEIQYRGPNVFKGYWRKPDKTEETFTADGWLKTGDVGGLDNEGFLSITGRVKDIIITAGGKNITPAELENRLKFSPYIADAVVIGDKRKYLTCLVMIDQENVEKFAQDKKVPFNNFKSLCAAQEVRDLIGGVIEETNKEFARVEQIKDFRLIDVLLTAEDEELTATMKLKRGFVEKKHKGLIDDMYGRE</sequence>
<keyword evidence="1" id="KW-0436">Ligase</keyword>
<dbReference type="PANTHER" id="PTHR43272">
    <property type="entry name" value="LONG-CHAIN-FATTY-ACID--COA LIGASE"/>
    <property type="match status" value="1"/>
</dbReference>
<dbReference type="InterPro" id="IPR042099">
    <property type="entry name" value="ANL_N_sf"/>
</dbReference>
<keyword evidence="3" id="KW-0443">Lipid metabolism</keyword>
<dbReference type="Pfam" id="PF23562">
    <property type="entry name" value="AMP-binding_C_3"/>
    <property type="match status" value="1"/>
</dbReference>
<name>A0A1I3MS39_9HYPH</name>
<evidence type="ECO:0000313" key="6">
    <source>
        <dbReference type="Proteomes" id="UP000242763"/>
    </source>
</evidence>
<accession>A0A1I3MS39</accession>
<proteinExistence type="predicted"/>
<dbReference type="RefSeq" id="WP_175556678.1">
    <property type="nucleotide sequence ID" value="NZ_FORF01000009.1"/>
</dbReference>
<evidence type="ECO:0000256" key="1">
    <source>
        <dbReference type="ARBA" id="ARBA00022598"/>
    </source>
</evidence>
<dbReference type="SUPFAM" id="SSF56801">
    <property type="entry name" value="Acetyl-CoA synthetase-like"/>
    <property type="match status" value="1"/>
</dbReference>
<dbReference type="EMBL" id="FORF01000009">
    <property type="protein sequence ID" value="SFI99823.1"/>
    <property type="molecule type" value="Genomic_DNA"/>
</dbReference>
<dbReference type="PANTHER" id="PTHR43272:SF32">
    <property type="entry name" value="AMP-DEPENDENT SYNTHETASE_LIGASE DOMAIN-CONTAINING PROTEIN"/>
    <property type="match status" value="1"/>
</dbReference>
<dbReference type="InterPro" id="IPR020845">
    <property type="entry name" value="AMP-binding_CS"/>
</dbReference>
<evidence type="ECO:0000313" key="5">
    <source>
        <dbReference type="EMBL" id="SFI99823.1"/>
    </source>
</evidence>
<keyword evidence="2" id="KW-0276">Fatty acid metabolism</keyword>
<keyword evidence="6" id="KW-1185">Reference proteome</keyword>
<dbReference type="Proteomes" id="UP000242763">
    <property type="component" value="Unassembled WGS sequence"/>
</dbReference>
<feature type="domain" description="AMP-dependent synthetase/ligase" evidence="4">
    <location>
        <begin position="58"/>
        <end position="457"/>
    </location>
</feature>
<dbReference type="GO" id="GO:0016020">
    <property type="term" value="C:membrane"/>
    <property type="evidence" value="ECO:0007669"/>
    <property type="project" value="TreeGrafter"/>
</dbReference>
<dbReference type="Pfam" id="PF00501">
    <property type="entry name" value="AMP-binding"/>
    <property type="match status" value="1"/>
</dbReference>
<organism evidence="5 6">
    <name type="scientific">Aquamicrobium aerolatum DSM 21857</name>
    <dbReference type="NCBI Taxonomy" id="1121003"/>
    <lineage>
        <taxon>Bacteria</taxon>
        <taxon>Pseudomonadati</taxon>
        <taxon>Pseudomonadota</taxon>
        <taxon>Alphaproteobacteria</taxon>
        <taxon>Hyphomicrobiales</taxon>
        <taxon>Phyllobacteriaceae</taxon>
        <taxon>Aerobium</taxon>
    </lineage>
</organism>